<dbReference type="CDD" id="cd03257">
    <property type="entry name" value="ABC_NikE_OppD_transporters"/>
    <property type="match status" value="1"/>
</dbReference>
<dbReference type="InterPro" id="IPR003439">
    <property type="entry name" value="ABC_transporter-like_ATP-bd"/>
</dbReference>
<proteinExistence type="inferred from homology"/>
<dbReference type="RefSeq" id="WP_053198193.1">
    <property type="nucleotide sequence ID" value="NZ_CP011409.1"/>
</dbReference>
<evidence type="ECO:0000256" key="1">
    <source>
        <dbReference type="ARBA" id="ARBA00004417"/>
    </source>
</evidence>
<comment type="subcellular location">
    <subcellularLocation>
        <location evidence="1">Cell inner membrane</location>
        <topology evidence="1">Peripheral membrane protein</topology>
    </subcellularLocation>
</comment>
<reference evidence="10" key="1">
    <citation type="journal article" date="2015" name="Genome Announc.">
        <title>Complete Genome Sequence of Herbaspirillum hiltneri N3 (DSM 17495), Isolated from Surface-Sterilized Wheat Roots.</title>
        <authorList>
            <person name="Guizelini D."/>
            <person name="Saizaki P.M."/>
            <person name="Coimbra N.A."/>
            <person name="Weiss V.A."/>
            <person name="Faoro H."/>
            <person name="Sfeir M.Z."/>
            <person name="Baura V.A."/>
            <person name="Monteiro R.A."/>
            <person name="Chubatsu L.S."/>
            <person name="Souza E.M."/>
            <person name="Cruz L.M."/>
            <person name="Pedrosa F.O."/>
            <person name="Raittz R.T."/>
            <person name="Marchaukoski J.N."/>
            <person name="Steffens M.B."/>
        </authorList>
    </citation>
    <scope>NUCLEOTIDE SEQUENCE [LARGE SCALE GENOMIC DNA]</scope>
    <source>
        <strain evidence="10">N3</strain>
    </source>
</reference>
<evidence type="ECO:0000256" key="2">
    <source>
        <dbReference type="ARBA" id="ARBA00005417"/>
    </source>
</evidence>
<keyword evidence="3" id="KW-0813">Transport</keyword>
<dbReference type="PROSITE" id="PS50893">
    <property type="entry name" value="ABC_TRANSPORTER_2"/>
    <property type="match status" value="1"/>
</dbReference>
<dbReference type="PROSITE" id="PS00211">
    <property type="entry name" value="ABC_TRANSPORTER_1"/>
    <property type="match status" value="1"/>
</dbReference>
<protein>
    <submittedName>
        <fullName evidence="9">Methionine ABC transporter ATP-binding protein</fullName>
    </submittedName>
</protein>
<keyword evidence="4" id="KW-1003">Cell membrane</keyword>
<keyword evidence="7" id="KW-0472">Membrane</keyword>
<dbReference type="NCBIfam" id="TIGR01727">
    <property type="entry name" value="oligo_HPY"/>
    <property type="match status" value="1"/>
</dbReference>
<dbReference type="InterPro" id="IPR050388">
    <property type="entry name" value="ABC_Ni/Peptide_Import"/>
</dbReference>
<gene>
    <name evidence="9" type="ORF">F506_13440</name>
</gene>
<evidence type="ECO:0000256" key="6">
    <source>
        <dbReference type="ARBA" id="ARBA00022840"/>
    </source>
</evidence>
<evidence type="ECO:0000256" key="4">
    <source>
        <dbReference type="ARBA" id="ARBA00022475"/>
    </source>
</evidence>
<comment type="similarity">
    <text evidence="2">Belongs to the ABC transporter superfamily.</text>
</comment>
<keyword evidence="6 9" id="KW-0067">ATP-binding</keyword>
<evidence type="ECO:0000256" key="7">
    <source>
        <dbReference type="ARBA" id="ARBA00023136"/>
    </source>
</evidence>
<feature type="domain" description="ABC transporter" evidence="8">
    <location>
        <begin position="10"/>
        <end position="260"/>
    </location>
</feature>
<evidence type="ECO:0000256" key="5">
    <source>
        <dbReference type="ARBA" id="ARBA00022741"/>
    </source>
</evidence>
<dbReference type="Proteomes" id="UP000063429">
    <property type="component" value="Chromosome"/>
</dbReference>
<accession>A0ABM5V1V4</accession>
<evidence type="ECO:0000313" key="10">
    <source>
        <dbReference type="Proteomes" id="UP000063429"/>
    </source>
</evidence>
<dbReference type="GO" id="GO:0005524">
    <property type="term" value="F:ATP binding"/>
    <property type="evidence" value="ECO:0007669"/>
    <property type="project" value="UniProtKB-KW"/>
</dbReference>
<evidence type="ECO:0000256" key="3">
    <source>
        <dbReference type="ARBA" id="ARBA00022448"/>
    </source>
</evidence>
<dbReference type="PANTHER" id="PTHR43297:SF2">
    <property type="entry name" value="DIPEPTIDE TRANSPORT ATP-BINDING PROTEIN DPPD"/>
    <property type="match status" value="1"/>
</dbReference>
<dbReference type="InterPro" id="IPR003593">
    <property type="entry name" value="AAA+_ATPase"/>
</dbReference>
<dbReference type="Pfam" id="PF08352">
    <property type="entry name" value="oligo_HPY"/>
    <property type="match status" value="1"/>
</dbReference>
<organism evidence="9 10">
    <name type="scientific">Herbaspirillum hiltneri N3</name>
    <dbReference type="NCBI Taxonomy" id="1262470"/>
    <lineage>
        <taxon>Bacteria</taxon>
        <taxon>Pseudomonadati</taxon>
        <taxon>Pseudomonadota</taxon>
        <taxon>Betaproteobacteria</taxon>
        <taxon>Burkholderiales</taxon>
        <taxon>Oxalobacteraceae</taxon>
        <taxon>Herbaspirillum</taxon>
    </lineage>
</organism>
<dbReference type="InterPro" id="IPR027417">
    <property type="entry name" value="P-loop_NTPase"/>
</dbReference>
<dbReference type="Pfam" id="PF00005">
    <property type="entry name" value="ABC_tran"/>
    <property type="match status" value="1"/>
</dbReference>
<dbReference type="Gene3D" id="3.40.50.300">
    <property type="entry name" value="P-loop containing nucleotide triphosphate hydrolases"/>
    <property type="match status" value="1"/>
</dbReference>
<dbReference type="InterPro" id="IPR017871">
    <property type="entry name" value="ABC_transporter-like_CS"/>
</dbReference>
<dbReference type="SUPFAM" id="SSF52540">
    <property type="entry name" value="P-loop containing nucleoside triphosphate hydrolases"/>
    <property type="match status" value="1"/>
</dbReference>
<dbReference type="InterPro" id="IPR013563">
    <property type="entry name" value="Oligopep_ABC_C"/>
</dbReference>
<sequence length="335" mass="36445">MSAHDSVPTLEVRNLRTHFHTPAGVLPAVDDVSLTLERGRILGLVGESGSGKTVTGFSILGLLDAPGRIVGGQILFQGRDLVTLDKKTLRSLQGNRIAMIFQDPMMTLNPVLRVEAQMIDAVLAHSKISREQARELARDTLGSMGIASPDERLRAYPHQLSGGMRQRVAIAIALLHKPDLIIADEPTTALDVTIQAQILSEVQKLARLNGTALIWITHDLSVVAGLADDIAVMYSGRIVEQGTVAEVLDRPQHPYTQGLIGSLPGNNRRGQRLRQIPGLTPNLLHLPPTCAFAARCERVSEQCLTRPEITEPLPGHLVRCFHPAIQPETVELQHG</sequence>
<dbReference type="SMART" id="SM00382">
    <property type="entry name" value="AAA"/>
    <property type="match status" value="1"/>
</dbReference>
<evidence type="ECO:0000259" key="8">
    <source>
        <dbReference type="PROSITE" id="PS50893"/>
    </source>
</evidence>
<dbReference type="EMBL" id="CP011409">
    <property type="protein sequence ID" value="AKZ63537.1"/>
    <property type="molecule type" value="Genomic_DNA"/>
</dbReference>
<name>A0ABM5V1V4_9BURK</name>
<evidence type="ECO:0000313" key="9">
    <source>
        <dbReference type="EMBL" id="AKZ63537.1"/>
    </source>
</evidence>
<keyword evidence="5" id="KW-0547">Nucleotide-binding</keyword>
<keyword evidence="10" id="KW-1185">Reference proteome</keyword>
<dbReference type="PANTHER" id="PTHR43297">
    <property type="entry name" value="OLIGOPEPTIDE TRANSPORT ATP-BINDING PROTEIN APPD"/>
    <property type="match status" value="1"/>
</dbReference>